<feature type="compositionally biased region" description="Basic and acidic residues" evidence="1">
    <location>
        <begin position="153"/>
        <end position="174"/>
    </location>
</feature>
<evidence type="ECO:0000313" key="4">
    <source>
        <dbReference type="EMBL" id="QLH81542.1"/>
    </source>
</evidence>
<sequence length="174" mass="18481">MLEALRSLRTVTRRFVALLPVLIAVATLPIVLLVLFNAGIVTAIEVAVAGWLLATPVTALLVWVVLNLSPVDLPGSLGERTVDLPSMLDGSGASGDRSDGDDPVETLRERFARGEIDQTEFERRLDALLAAEGAGDGRPVEDRGGSPAGSAAPRRESRADDRSVPGRDRETEST</sequence>
<name>A0A7D5PAH2_9EURY</name>
<dbReference type="GeneID" id="71842194"/>
<dbReference type="Proteomes" id="UP000509346">
    <property type="component" value="Chromosome"/>
</dbReference>
<organism evidence="4 5">
    <name type="scientific">Halosimplex pelagicum</name>
    <dbReference type="NCBI Taxonomy" id="869886"/>
    <lineage>
        <taxon>Archaea</taxon>
        <taxon>Methanobacteriati</taxon>
        <taxon>Methanobacteriota</taxon>
        <taxon>Stenosarchaea group</taxon>
        <taxon>Halobacteria</taxon>
        <taxon>Halobacteriales</taxon>
        <taxon>Haloarculaceae</taxon>
        <taxon>Halosimplex</taxon>
    </lineage>
</organism>
<feature type="region of interest" description="Disordered" evidence="1">
    <location>
        <begin position="132"/>
        <end position="174"/>
    </location>
</feature>
<feature type="transmembrane region" description="Helical" evidence="2">
    <location>
        <begin position="46"/>
        <end position="66"/>
    </location>
</feature>
<accession>A0A7D5PAH2</accession>
<evidence type="ECO:0000313" key="5">
    <source>
        <dbReference type="Proteomes" id="UP000509346"/>
    </source>
</evidence>
<evidence type="ECO:0000256" key="1">
    <source>
        <dbReference type="SAM" id="MobiDB-lite"/>
    </source>
</evidence>
<dbReference type="RefSeq" id="WP_179921635.1">
    <property type="nucleotide sequence ID" value="NZ_CP058909.1"/>
</dbReference>
<feature type="compositionally biased region" description="Basic and acidic residues" evidence="1">
    <location>
        <begin position="96"/>
        <end position="106"/>
    </location>
</feature>
<evidence type="ECO:0000259" key="3">
    <source>
        <dbReference type="Pfam" id="PF09851"/>
    </source>
</evidence>
<gene>
    <name evidence="4" type="ORF">HZS54_07850</name>
</gene>
<dbReference type="InterPro" id="IPR018649">
    <property type="entry name" value="SHOCT"/>
</dbReference>
<dbReference type="AlphaFoldDB" id="A0A7D5PAH2"/>
<keyword evidence="2" id="KW-0812">Transmembrane</keyword>
<proteinExistence type="predicted"/>
<protein>
    <submittedName>
        <fullName evidence="4">SHOCT domain-containing protein</fullName>
    </submittedName>
</protein>
<keyword evidence="2" id="KW-0472">Membrane</keyword>
<feature type="region of interest" description="Disordered" evidence="1">
    <location>
        <begin position="84"/>
        <end position="106"/>
    </location>
</feature>
<evidence type="ECO:0000256" key="2">
    <source>
        <dbReference type="SAM" id="Phobius"/>
    </source>
</evidence>
<feature type="domain" description="SHOCT" evidence="3">
    <location>
        <begin position="102"/>
        <end position="129"/>
    </location>
</feature>
<keyword evidence="2" id="KW-1133">Transmembrane helix</keyword>
<dbReference type="Pfam" id="PF09851">
    <property type="entry name" value="SHOCT"/>
    <property type="match status" value="1"/>
</dbReference>
<dbReference type="KEGG" id="hpel:HZS54_07850"/>
<reference evidence="4 5" key="1">
    <citation type="submission" date="2020-07" db="EMBL/GenBank/DDBJ databases">
        <title>Halosimplex litoreum sp. nov. and Halosimplex rubrum sp. nov., isolated from different salt environments.</title>
        <authorList>
            <person name="Cui H."/>
        </authorList>
    </citation>
    <scope>NUCLEOTIDE SEQUENCE [LARGE SCALE GENOMIC DNA]</scope>
    <source>
        <strain evidence="4 5">R2</strain>
    </source>
</reference>
<dbReference type="EMBL" id="CP058909">
    <property type="protein sequence ID" value="QLH81542.1"/>
    <property type="molecule type" value="Genomic_DNA"/>
</dbReference>
<keyword evidence="5" id="KW-1185">Reference proteome</keyword>
<feature type="transmembrane region" description="Helical" evidence="2">
    <location>
        <begin position="15"/>
        <end position="40"/>
    </location>
</feature>